<feature type="chain" id="PRO_5046791630" evidence="1">
    <location>
        <begin position="23"/>
        <end position="115"/>
    </location>
</feature>
<proteinExistence type="predicted"/>
<evidence type="ECO:0000256" key="1">
    <source>
        <dbReference type="SAM" id="SignalP"/>
    </source>
</evidence>
<dbReference type="Pfam" id="PF20125">
    <property type="entry name" value="DUF6515"/>
    <property type="match status" value="1"/>
</dbReference>
<dbReference type="InterPro" id="IPR045398">
    <property type="entry name" value="DUF6515"/>
</dbReference>
<organism evidence="2 3">
    <name type="scientific">Euzebyella saccharophila</name>
    <dbReference type="NCBI Taxonomy" id="679664"/>
    <lineage>
        <taxon>Bacteria</taxon>
        <taxon>Pseudomonadati</taxon>
        <taxon>Bacteroidota</taxon>
        <taxon>Flavobacteriia</taxon>
        <taxon>Flavobacteriales</taxon>
        <taxon>Flavobacteriaceae</taxon>
        <taxon>Euzebyella</taxon>
    </lineage>
</organism>
<keyword evidence="1" id="KW-0732">Signal</keyword>
<comment type="caution">
    <text evidence="2">The sequence shown here is derived from an EMBL/GenBank/DDBJ whole genome shotgun (WGS) entry which is preliminary data.</text>
</comment>
<sequence length="115" mass="13266">MRNLKFLLLLALILTMSNQSFANSTATSVENVITRVSPRSTTNIIVFKGKKYQFKNGNWYVTRGRKLVVVRPPIGIKVRTLPRTHRVVLVKGKKRYLSNGIYYKKRGRNFVVVKI</sequence>
<dbReference type="Proteomes" id="UP001595814">
    <property type="component" value="Unassembled WGS sequence"/>
</dbReference>
<accession>A0ABV8JRN8</accession>
<protein>
    <submittedName>
        <fullName evidence="2">DUF6515 family protein</fullName>
    </submittedName>
</protein>
<reference evidence="3" key="1">
    <citation type="journal article" date="2019" name="Int. J. Syst. Evol. Microbiol.">
        <title>The Global Catalogue of Microorganisms (GCM) 10K type strain sequencing project: providing services to taxonomists for standard genome sequencing and annotation.</title>
        <authorList>
            <consortium name="The Broad Institute Genomics Platform"/>
            <consortium name="The Broad Institute Genome Sequencing Center for Infectious Disease"/>
            <person name="Wu L."/>
            <person name="Ma J."/>
        </authorList>
    </citation>
    <scope>NUCLEOTIDE SEQUENCE [LARGE SCALE GENOMIC DNA]</scope>
    <source>
        <strain evidence="3">CECT 7477</strain>
    </source>
</reference>
<evidence type="ECO:0000313" key="2">
    <source>
        <dbReference type="EMBL" id="MFC4097110.1"/>
    </source>
</evidence>
<keyword evidence="3" id="KW-1185">Reference proteome</keyword>
<dbReference type="EMBL" id="JBHSAW010000010">
    <property type="protein sequence ID" value="MFC4097110.1"/>
    <property type="molecule type" value="Genomic_DNA"/>
</dbReference>
<feature type="signal peptide" evidence="1">
    <location>
        <begin position="1"/>
        <end position="22"/>
    </location>
</feature>
<gene>
    <name evidence="2" type="ORF">ACFOUT_14565</name>
</gene>
<evidence type="ECO:0000313" key="3">
    <source>
        <dbReference type="Proteomes" id="UP001595814"/>
    </source>
</evidence>
<name>A0ABV8JRN8_9FLAO</name>
<dbReference type="RefSeq" id="WP_192461820.1">
    <property type="nucleotide sequence ID" value="NZ_JACYFJ010000002.1"/>
</dbReference>